<dbReference type="SMART" id="SM00220">
    <property type="entry name" value="S_TKc"/>
    <property type="match status" value="1"/>
</dbReference>
<dbReference type="SUPFAM" id="SSF56112">
    <property type="entry name" value="Protein kinase-like (PK-like)"/>
    <property type="match status" value="1"/>
</dbReference>
<name>A0A9Q5I6A5_SANBA</name>
<proteinExistence type="predicted"/>
<reference evidence="3" key="1">
    <citation type="submission" date="2016-06" db="EMBL/GenBank/DDBJ databases">
        <title>Draft Genome sequence of the fungus Inonotus baumii.</title>
        <authorList>
            <person name="Zhu H."/>
            <person name="Lin W."/>
        </authorList>
    </citation>
    <scope>NUCLEOTIDE SEQUENCE</scope>
    <source>
        <strain evidence="3">821</strain>
    </source>
</reference>
<sequence>MNLKKIRHKLLFSEPLKVNWSLYELAEDEIWWRDRYSLFESRGYRLRDRLRPGWVPSWKSNPKRHPEDHEDTASSHHPLITHAARVSDGSNVIIKKIKRNNEEKSITVYLSSLKDQKNHCVPIVDSFPDEADDDIEFLVMPLLRRFNSPSFRTVNEVIDFVKQTLERVAFIHSKNIAHRDCSDLNIMLDGTSMFPEGFHPVRQIMDRSSTKLAKYRSRCNSPGVKYYFTDFGLSSRFDDMDSEHLVTGRRCQVYVPELSDTIPYDPFAVDLLGDVYKKNFVEKYSNAQFLKPLAESMTQMVPSERPKANAALKQLENLVSLMPKSSLRWRLMKNNIGRASHFLLNISCTTREGVFVVRRMINKQYTRA</sequence>
<protein>
    <recommendedName>
        <fullName evidence="2">Protein kinase domain-containing protein</fullName>
    </recommendedName>
</protein>
<feature type="compositionally biased region" description="Basic and acidic residues" evidence="1">
    <location>
        <begin position="64"/>
        <end position="74"/>
    </location>
</feature>
<dbReference type="GO" id="GO:0004672">
    <property type="term" value="F:protein kinase activity"/>
    <property type="evidence" value="ECO:0007669"/>
    <property type="project" value="InterPro"/>
</dbReference>
<evidence type="ECO:0000313" key="3">
    <source>
        <dbReference type="EMBL" id="OCB92195.1"/>
    </source>
</evidence>
<dbReference type="OrthoDB" id="5987198at2759"/>
<feature type="region of interest" description="Disordered" evidence="1">
    <location>
        <begin position="57"/>
        <end position="78"/>
    </location>
</feature>
<organism evidence="3 4">
    <name type="scientific">Sanghuangporus baumii</name>
    <name type="common">Phellinus baumii</name>
    <dbReference type="NCBI Taxonomy" id="108892"/>
    <lineage>
        <taxon>Eukaryota</taxon>
        <taxon>Fungi</taxon>
        <taxon>Dikarya</taxon>
        <taxon>Basidiomycota</taxon>
        <taxon>Agaricomycotina</taxon>
        <taxon>Agaricomycetes</taxon>
        <taxon>Hymenochaetales</taxon>
        <taxon>Hymenochaetaceae</taxon>
        <taxon>Sanghuangporus</taxon>
    </lineage>
</organism>
<dbReference type="EMBL" id="LNZH02000019">
    <property type="protein sequence ID" value="OCB92195.1"/>
    <property type="molecule type" value="Genomic_DNA"/>
</dbReference>
<dbReference type="InterPro" id="IPR011009">
    <property type="entry name" value="Kinase-like_dom_sf"/>
</dbReference>
<keyword evidence="4" id="KW-1185">Reference proteome</keyword>
<dbReference type="Proteomes" id="UP000757232">
    <property type="component" value="Unassembled WGS sequence"/>
</dbReference>
<dbReference type="AlphaFoldDB" id="A0A9Q5I6A5"/>
<feature type="domain" description="Protein kinase" evidence="2">
    <location>
        <begin position="1"/>
        <end position="368"/>
    </location>
</feature>
<gene>
    <name evidence="3" type="ORF">A7U60_g417</name>
</gene>
<evidence type="ECO:0000256" key="1">
    <source>
        <dbReference type="SAM" id="MobiDB-lite"/>
    </source>
</evidence>
<accession>A0A9Q5I6A5</accession>
<evidence type="ECO:0000259" key="2">
    <source>
        <dbReference type="PROSITE" id="PS50011"/>
    </source>
</evidence>
<dbReference type="Gene3D" id="3.30.200.20">
    <property type="entry name" value="Phosphorylase Kinase, domain 1"/>
    <property type="match status" value="1"/>
</dbReference>
<dbReference type="InterPro" id="IPR000719">
    <property type="entry name" value="Prot_kinase_dom"/>
</dbReference>
<comment type="caution">
    <text evidence="3">The sequence shown here is derived from an EMBL/GenBank/DDBJ whole genome shotgun (WGS) entry which is preliminary data.</text>
</comment>
<dbReference type="Gene3D" id="1.10.510.10">
    <property type="entry name" value="Transferase(Phosphotransferase) domain 1"/>
    <property type="match status" value="1"/>
</dbReference>
<evidence type="ECO:0000313" key="4">
    <source>
        <dbReference type="Proteomes" id="UP000757232"/>
    </source>
</evidence>
<dbReference type="GO" id="GO:0005524">
    <property type="term" value="F:ATP binding"/>
    <property type="evidence" value="ECO:0007669"/>
    <property type="project" value="InterPro"/>
</dbReference>
<dbReference type="PROSITE" id="PS50011">
    <property type="entry name" value="PROTEIN_KINASE_DOM"/>
    <property type="match status" value="1"/>
</dbReference>